<dbReference type="EMBL" id="LAXI01000005">
    <property type="protein sequence ID" value="KRS17838.1"/>
    <property type="molecule type" value="Genomic_DNA"/>
</dbReference>
<comment type="catalytic activity">
    <reaction evidence="1">
        <text>Hydrolyzes the link between N-acetylmuramoyl residues and L-amino acid residues in certain cell-wall glycopeptides.</text>
        <dbReference type="EC" id="3.5.1.28"/>
    </reaction>
</comment>
<evidence type="ECO:0000313" key="7">
    <source>
        <dbReference type="EMBL" id="QEW27368.1"/>
    </source>
</evidence>
<evidence type="ECO:0000313" key="8">
    <source>
        <dbReference type="Proteomes" id="UP000051401"/>
    </source>
</evidence>
<dbReference type="EC" id="3.5.1.28" evidence="2"/>
<dbReference type="PANTHER" id="PTHR30404:SF0">
    <property type="entry name" value="N-ACETYLMURAMOYL-L-ALANINE AMIDASE AMIC"/>
    <property type="match status" value="1"/>
</dbReference>
<feature type="chain" id="PRO_5010437520" description="N-acetylmuramoyl-L-alanine amidase" evidence="4">
    <location>
        <begin position="20"/>
        <end position="407"/>
    </location>
</feature>
<keyword evidence="4" id="KW-0732">Signal</keyword>
<dbReference type="CDD" id="cd02696">
    <property type="entry name" value="MurNAc-LAA"/>
    <property type="match status" value="1"/>
</dbReference>
<keyword evidence="8" id="KW-1185">Reference proteome</keyword>
<dbReference type="GO" id="GO:0030288">
    <property type="term" value="C:outer membrane-bounded periplasmic space"/>
    <property type="evidence" value="ECO:0007669"/>
    <property type="project" value="TreeGrafter"/>
</dbReference>
<dbReference type="Pfam" id="PF11741">
    <property type="entry name" value="AMIN"/>
    <property type="match status" value="1"/>
</dbReference>
<dbReference type="Pfam" id="PF01520">
    <property type="entry name" value="Amidase_3"/>
    <property type="match status" value="1"/>
</dbReference>
<dbReference type="STRING" id="540747.SAMN04488031_101166"/>
<dbReference type="SUPFAM" id="SSF53187">
    <property type="entry name" value="Zn-dependent exopeptidases"/>
    <property type="match status" value="1"/>
</dbReference>
<dbReference type="PATRIC" id="fig|540747.5.peg.4860"/>
<dbReference type="AlphaFoldDB" id="A0A0T5PAG8"/>
<accession>A0A0T5PAG8</accession>
<dbReference type="GO" id="GO:0009253">
    <property type="term" value="P:peptidoglycan catabolic process"/>
    <property type="evidence" value="ECO:0007669"/>
    <property type="project" value="InterPro"/>
</dbReference>
<protein>
    <recommendedName>
        <fullName evidence="2">N-acetylmuramoyl-L-alanine amidase</fullName>
        <ecNumber evidence="2">3.5.1.28</ecNumber>
    </recommendedName>
</protein>
<evidence type="ECO:0000313" key="9">
    <source>
        <dbReference type="Proteomes" id="UP000325785"/>
    </source>
</evidence>
<dbReference type="PANTHER" id="PTHR30404">
    <property type="entry name" value="N-ACETYLMURAMOYL-L-ALANINE AMIDASE"/>
    <property type="match status" value="1"/>
</dbReference>
<evidence type="ECO:0000259" key="5">
    <source>
        <dbReference type="SMART" id="SM00646"/>
    </source>
</evidence>
<dbReference type="InterPro" id="IPR050695">
    <property type="entry name" value="N-acetylmuramoyl_amidase_3"/>
</dbReference>
<feature type="signal peptide" evidence="4">
    <location>
        <begin position="1"/>
        <end position="19"/>
    </location>
</feature>
<reference evidence="7 9" key="2">
    <citation type="submission" date="2018-08" db="EMBL/GenBank/DDBJ databases">
        <title>Genetic Globetrotter - A new plasmid hitch-hiking vast phylogenetic and geographic distances.</title>
        <authorList>
            <person name="Vollmers J."/>
            <person name="Petersen J."/>
        </authorList>
    </citation>
    <scope>NUCLEOTIDE SEQUENCE [LARGE SCALE GENOMIC DNA]</scope>
    <source>
        <strain evidence="7 9">DSM 26383</strain>
    </source>
</reference>
<keyword evidence="3 7" id="KW-0378">Hydrolase</keyword>
<dbReference type="Proteomes" id="UP000051401">
    <property type="component" value="Unassembled WGS sequence"/>
</dbReference>
<dbReference type="EMBL" id="CP031598">
    <property type="protein sequence ID" value="QEW27368.1"/>
    <property type="molecule type" value="Genomic_DNA"/>
</dbReference>
<feature type="domain" description="MurNAc-LAA" evidence="5">
    <location>
        <begin position="237"/>
        <end position="392"/>
    </location>
</feature>
<reference evidence="6 8" key="1">
    <citation type="submission" date="2015-04" db="EMBL/GenBank/DDBJ databases">
        <title>The draft genome sequence of Roseovarius indicus B108T.</title>
        <authorList>
            <person name="Li G."/>
            <person name="Lai Q."/>
            <person name="Shao Z."/>
            <person name="Yan P."/>
        </authorList>
    </citation>
    <scope>NUCLEOTIDE SEQUENCE [LARGE SCALE GENOMIC DNA]</scope>
    <source>
        <strain evidence="6 8">B108</strain>
    </source>
</reference>
<evidence type="ECO:0000256" key="4">
    <source>
        <dbReference type="SAM" id="SignalP"/>
    </source>
</evidence>
<evidence type="ECO:0000256" key="2">
    <source>
        <dbReference type="ARBA" id="ARBA00011901"/>
    </source>
</evidence>
<sequence length="407" mass="43760">MIRICLALAICAMGLSAQAQGRDLSALARVEMAQTRIDDISGGLRVRLGLSQGVPFRVFTLDEPARLVLDFREVDWRGADPALIDWADGARAVRMGTFRPGWSRMVVDLGGPFAVRTTEAKTDTASGKVVIEVILREVSEEAFAAAAGAAPLPGWEVDQPGLPAVKKARQTGEEKLLVVLDPGHGGIDPGAEADGDNEKTLMLRFALELRDHLLRAGGFDVALTREEDKFVSLERRVAIAHELGADVFLSLHADALSEGRATGATVYTLSDSASDEASAALAERHNRANILAGVDLTESDDVVADVLMDLARMETQPRADQLAQAIRLGIKEQGLPLNSRPLRSAGFSVLKSPDIPSILIELGFLSSQSDLEHLRDPEWRATMAAGIRDALQAWRIADAAAAKLVRQ</sequence>
<dbReference type="InterPro" id="IPR021731">
    <property type="entry name" value="AMIN_dom"/>
</dbReference>
<dbReference type="InterPro" id="IPR002508">
    <property type="entry name" value="MurNAc-LAA_cat"/>
</dbReference>
<dbReference type="Gene3D" id="3.40.630.40">
    <property type="entry name" value="Zn-dependent exopeptidases"/>
    <property type="match status" value="1"/>
</dbReference>
<evidence type="ECO:0000256" key="3">
    <source>
        <dbReference type="ARBA" id="ARBA00022801"/>
    </source>
</evidence>
<dbReference type="OrthoDB" id="9806267at2"/>
<dbReference type="Gene3D" id="2.60.40.3500">
    <property type="match status" value="1"/>
</dbReference>
<evidence type="ECO:0000256" key="1">
    <source>
        <dbReference type="ARBA" id="ARBA00001561"/>
    </source>
</evidence>
<dbReference type="GO" id="GO:0008745">
    <property type="term" value="F:N-acetylmuramoyl-L-alanine amidase activity"/>
    <property type="evidence" value="ECO:0007669"/>
    <property type="project" value="UniProtKB-EC"/>
</dbReference>
<name>A0A0T5PAG8_9RHOB</name>
<evidence type="ECO:0000313" key="6">
    <source>
        <dbReference type="EMBL" id="KRS17838.1"/>
    </source>
</evidence>
<dbReference type="SMART" id="SM00646">
    <property type="entry name" value="Ami_3"/>
    <property type="match status" value="1"/>
</dbReference>
<dbReference type="Proteomes" id="UP000325785">
    <property type="component" value="Chromosome"/>
</dbReference>
<organism evidence="6 8">
    <name type="scientific">Roseovarius indicus</name>
    <dbReference type="NCBI Taxonomy" id="540747"/>
    <lineage>
        <taxon>Bacteria</taxon>
        <taxon>Pseudomonadati</taxon>
        <taxon>Pseudomonadota</taxon>
        <taxon>Alphaproteobacteria</taxon>
        <taxon>Rhodobacterales</taxon>
        <taxon>Roseobacteraceae</taxon>
        <taxon>Roseovarius</taxon>
    </lineage>
</organism>
<gene>
    <name evidence="7" type="primary">amiA</name>
    <name evidence="7" type="ORF">RIdsm_03180</name>
    <name evidence="6" type="ORF">XM52_09695</name>
</gene>
<dbReference type="KEGG" id="rid:RIdsm_03180"/>
<proteinExistence type="predicted"/>
<dbReference type="RefSeq" id="WP_057815731.1">
    <property type="nucleotide sequence ID" value="NZ_CP031598.1"/>
</dbReference>